<dbReference type="GO" id="GO:0016740">
    <property type="term" value="F:transferase activity"/>
    <property type="evidence" value="ECO:0007669"/>
    <property type="project" value="UniProtKB-KW"/>
</dbReference>
<evidence type="ECO:0000313" key="4">
    <source>
        <dbReference type="EMBL" id="CAF3753064.1"/>
    </source>
</evidence>
<dbReference type="AlphaFoldDB" id="A0A818Y9F3"/>
<dbReference type="InterPro" id="IPR011063">
    <property type="entry name" value="TilS/TtcA_N"/>
</dbReference>
<name>A0A818Y9F3_9BILA</name>
<evidence type="ECO:0000259" key="3">
    <source>
        <dbReference type="Pfam" id="PF16503"/>
    </source>
</evidence>
<dbReference type="NCBIfam" id="TIGR00269">
    <property type="entry name" value="TIGR00269 family protein"/>
    <property type="match status" value="1"/>
</dbReference>
<dbReference type="GO" id="GO:0002144">
    <property type="term" value="C:cytosolic tRNA wobble base thiouridylase complex"/>
    <property type="evidence" value="ECO:0007669"/>
    <property type="project" value="TreeGrafter"/>
</dbReference>
<dbReference type="GO" id="GO:0000049">
    <property type="term" value="F:tRNA binding"/>
    <property type="evidence" value="ECO:0007669"/>
    <property type="project" value="InterPro"/>
</dbReference>
<dbReference type="SUPFAM" id="SSF52402">
    <property type="entry name" value="Adenine nucleotide alpha hydrolases-like"/>
    <property type="match status" value="1"/>
</dbReference>
<sequence>MPWRTTSRLGTFCGVFRRQALDRGAMKLAVNKIATGHNADDIAETILMNILRGDIARLKRCTSIITGDESDENEASTIPRCKPLKYAYEKEIVLYAFYKRLDYFSTECLYSPNAYRGNIRTYIKDLERLRPSSIIDIIHSGEQLIVKQTAKMPVQRVCERCSYCSSMPICKACLLIEGLNKGVPKLGIGKTERYRKEMQKQDQCCSDQSLCHCMKEKLTVKEKD</sequence>
<dbReference type="InterPro" id="IPR000541">
    <property type="entry name" value="Ncs6/Tuc1/Ctu1"/>
</dbReference>
<dbReference type="PANTHER" id="PTHR11807">
    <property type="entry name" value="ATPASES OF THE PP SUPERFAMILY-RELATED"/>
    <property type="match status" value="1"/>
</dbReference>
<feature type="domain" description="tRNA(Ile)-lysidine/2-thiocytidine synthase N-terminal" evidence="2">
    <location>
        <begin position="16"/>
        <end position="120"/>
    </location>
</feature>
<dbReference type="EMBL" id="CAJOBG010000082">
    <property type="protein sequence ID" value="CAF3753064.1"/>
    <property type="molecule type" value="Genomic_DNA"/>
</dbReference>
<evidence type="ECO:0000256" key="1">
    <source>
        <dbReference type="ARBA" id="ARBA00022679"/>
    </source>
</evidence>
<protein>
    <recommendedName>
        <fullName evidence="6">Cytoplasmic tRNA 2-thiolation protein 1</fullName>
    </recommendedName>
</protein>
<dbReference type="InterPro" id="IPR032442">
    <property type="entry name" value="CTU1_C"/>
</dbReference>
<dbReference type="Pfam" id="PF01171">
    <property type="entry name" value="ATP_bind_3"/>
    <property type="match status" value="1"/>
</dbReference>
<dbReference type="Pfam" id="PF16503">
    <property type="entry name" value="zn-ribbon_14"/>
    <property type="match status" value="1"/>
</dbReference>
<dbReference type="Proteomes" id="UP000663866">
    <property type="component" value="Unassembled WGS sequence"/>
</dbReference>
<keyword evidence="1" id="KW-0808">Transferase</keyword>
<dbReference type="GO" id="GO:0002143">
    <property type="term" value="P:tRNA wobble position uridine thiolation"/>
    <property type="evidence" value="ECO:0007669"/>
    <property type="project" value="TreeGrafter"/>
</dbReference>
<accession>A0A818Y9F3</accession>
<feature type="domain" description="Cytoplasmic tRNA 2-thiolation protein 1 C-terminal" evidence="3">
    <location>
        <begin position="158"/>
        <end position="186"/>
    </location>
</feature>
<comment type="caution">
    <text evidence="4">The sequence shown here is derived from an EMBL/GenBank/DDBJ whole genome shotgun (WGS) entry which is preliminary data.</text>
</comment>
<evidence type="ECO:0008006" key="6">
    <source>
        <dbReference type="Google" id="ProtNLM"/>
    </source>
</evidence>
<evidence type="ECO:0000313" key="5">
    <source>
        <dbReference type="Proteomes" id="UP000663866"/>
    </source>
</evidence>
<evidence type="ECO:0000259" key="2">
    <source>
        <dbReference type="Pfam" id="PF01171"/>
    </source>
</evidence>
<keyword evidence="5" id="KW-1185">Reference proteome</keyword>
<dbReference type="InterPro" id="IPR014729">
    <property type="entry name" value="Rossmann-like_a/b/a_fold"/>
</dbReference>
<dbReference type="Gene3D" id="3.40.50.620">
    <property type="entry name" value="HUPs"/>
    <property type="match status" value="1"/>
</dbReference>
<dbReference type="PANTHER" id="PTHR11807:SF12">
    <property type="entry name" value="CYTOPLASMIC TRNA 2-THIOLATION PROTEIN 1"/>
    <property type="match status" value="1"/>
</dbReference>
<proteinExistence type="predicted"/>
<gene>
    <name evidence="4" type="ORF">OVN521_LOCUS1244</name>
</gene>
<organism evidence="4 5">
    <name type="scientific">Rotaria magnacalcarata</name>
    <dbReference type="NCBI Taxonomy" id="392030"/>
    <lineage>
        <taxon>Eukaryota</taxon>
        <taxon>Metazoa</taxon>
        <taxon>Spiralia</taxon>
        <taxon>Gnathifera</taxon>
        <taxon>Rotifera</taxon>
        <taxon>Eurotatoria</taxon>
        <taxon>Bdelloidea</taxon>
        <taxon>Philodinida</taxon>
        <taxon>Philodinidae</taxon>
        <taxon>Rotaria</taxon>
    </lineage>
</organism>
<reference evidence="4" key="1">
    <citation type="submission" date="2021-02" db="EMBL/GenBank/DDBJ databases">
        <authorList>
            <person name="Nowell W R."/>
        </authorList>
    </citation>
    <scope>NUCLEOTIDE SEQUENCE</scope>
</reference>
<dbReference type="GO" id="GO:0005739">
    <property type="term" value="C:mitochondrion"/>
    <property type="evidence" value="ECO:0007669"/>
    <property type="project" value="TreeGrafter"/>
</dbReference>